<evidence type="ECO:0000259" key="1">
    <source>
        <dbReference type="Pfam" id="PF11467"/>
    </source>
</evidence>
<dbReference type="InterPro" id="IPR036218">
    <property type="entry name" value="HIVI-bd_sf"/>
</dbReference>
<dbReference type="AlphaFoldDB" id="A0A7R9D733"/>
<proteinExistence type="predicted"/>
<sequence length="253" mass="29274">MAKNKAARDRWDEACWINAQKLKQQIEEESYMPEYLKKQLEQRIKLREHEILQLGLENDADSFSISYRHLGSSRGYRWKCSGSGRLSVVAPGTSPGSPPLSFMNTESRLMELDALIKSKLSLIKADPEKCLCYLTELGDLDVQPLMLKKHPYIVDTIKKLRRYIGNVEEWGYTGDKKKLFVIPENMTFYQAFFEEVKKLKEHTVDMDAMEFSKLRKEPMYLPLEVATTAPPGIHTIIYETPGKFPSFTTSWHN</sequence>
<dbReference type="Gene3D" id="1.20.930.10">
    <property type="entry name" value="Conserved domain common to transcription factors TFIIS, elongin A, CRSP70"/>
    <property type="match status" value="1"/>
</dbReference>
<dbReference type="Pfam" id="PF11467">
    <property type="entry name" value="LEDGF"/>
    <property type="match status" value="1"/>
</dbReference>
<reference evidence="2" key="1">
    <citation type="submission" date="2020-11" db="EMBL/GenBank/DDBJ databases">
        <authorList>
            <person name="Tran Van P."/>
        </authorList>
    </citation>
    <scope>NUCLEOTIDE SEQUENCE</scope>
</reference>
<dbReference type="EMBL" id="OD004119">
    <property type="protein sequence ID" value="CAD7409324.1"/>
    <property type="molecule type" value="Genomic_DNA"/>
</dbReference>
<feature type="domain" description="Lens epithelium-derived growth factor integrase-binding" evidence="1">
    <location>
        <begin position="106"/>
        <end position="180"/>
    </location>
</feature>
<dbReference type="InterPro" id="IPR035441">
    <property type="entry name" value="TFIIS/LEDGF_dom_sf"/>
</dbReference>
<protein>
    <recommendedName>
        <fullName evidence="1">Lens epithelium-derived growth factor integrase-binding domain-containing protein</fullName>
    </recommendedName>
</protein>
<evidence type="ECO:0000313" key="2">
    <source>
        <dbReference type="EMBL" id="CAD7409324.1"/>
    </source>
</evidence>
<accession>A0A7R9D733</accession>
<name>A0A7R9D733_TIMPO</name>
<dbReference type="SUPFAM" id="SSF140576">
    <property type="entry name" value="HIV integrase-binding domain"/>
    <property type="match status" value="1"/>
</dbReference>
<organism evidence="2">
    <name type="scientific">Timema poppense</name>
    <name type="common">Walking stick</name>
    <dbReference type="NCBI Taxonomy" id="170557"/>
    <lineage>
        <taxon>Eukaryota</taxon>
        <taxon>Metazoa</taxon>
        <taxon>Ecdysozoa</taxon>
        <taxon>Arthropoda</taxon>
        <taxon>Hexapoda</taxon>
        <taxon>Insecta</taxon>
        <taxon>Pterygota</taxon>
        <taxon>Neoptera</taxon>
        <taxon>Polyneoptera</taxon>
        <taxon>Phasmatodea</taxon>
        <taxon>Timematodea</taxon>
        <taxon>Timematoidea</taxon>
        <taxon>Timematidae</taxon>
        <taxon>Timema</taxon>
    </lineage>
</organism>
<dbReference type="InterPro" id="IPR021567">
    <property type="entry name" value="LEDGF_IBD"/>
</dbReference>
<gene>
    <name evidence="2" type="ORF">TPSB3V08_LOCUS6787</name>
</gene>